<organism evidence="1 2">
    <name type="scientific">Steccherinum ochraceum</name>
    <dbReference type="NCBI Taxonomy" id="92696"/>
    <lineage>
        <taxon>Eukaryota</taxon>
        <taxon>Fungi</taxon>
        <taxon>Dikarya</taxon>
        <taxon>Basidiomycota</taxon>
        <taxon>Agaricomycotina</taxon>
        <taxon>Agaricomycetes</taxon>
        <taxon>Polyporales</taxon>
        <taxon>Steccherinaceae</taxon>
        <taxon>Steccherinum</taxon>
    </lineage>
</organism>
<name>A0A4R0RCI7_9APHY</name>
<protein>
    <submittedName>
        <fullName evidence="1">Uncharacterized protein</fullName>
    </submittedName>
</protein>
<keyword evidence="2" id="KW-1185">Reference proteome</keyword>
<dbReference type="AlphaFoldDB" id="A0A4R0RCI7"/>
<accession>A0A4R0RCI7</accession>
<evidence type="ECO:0000313" key="2">
    <source>
        <dbReference type="Proteomes" id="UP000292702"/>
    </source>
</evidence>
<comment type="caution">
    <text evidence="1">The sequence shown here is derived from an EMBL/GenBank/DDBJ whole genome shotgun (WGS) entry which is preliminary data.</text>
</comment>
<dbReference type="STRING" id="92696.A0A4R0RCI7"/>
<dbReference type="EMBL" id="RWJN01000164">
    <property type="protein sequence ID" value="TCD65770.1"/>
    <property type="molecule type" value="Genomic_DNA"/>
</dbReference>
<evidence type="ECO:0000313" key="1">
    <source>
        <dbReference type="EMBL" id="TCD65770.1"/>
    </source>
</evidence>
<proteinExistence type="predicted"/>
<gene>
    <name evidence="1" type="ORF">EIP91_002209</name>
</gene>
<reference evidence="1 2" key="1">
    <citation type="submission" date="2018-11" db="EMBL/GenBank/DDBJ databases">
        <title>Genome assembly of Steccherinum ochraceum LE-BIN_3174, the white-rot fungus of the Steccherinaceae family (The Residual Polyporoid clade, Polyporales, Basidiomycota).</title>
        <authorList>
            <person name="Fedorova T.V."/>
            <person name="Glazunova O.A."/>
            <person name="Landesman E.O."/>
            <person name="Moiseenko K.V."/>
            <person name="Psurtseva N.V."/>
            <person name="Savinova O.S."/>
            <person name="Shakhova N.V."/>
            <person name="Tyazhelova T.V."/>
            <person name="Vasina D.V."/>
        </authorList>
    </citation>
    <scope>NUCLEOTIDE SEQUENCE [LARGE SCALE GENOMIC DNA]</scope>
    <source>
        <strain evidence="1 2">LE-BIN_3174</strain>
    </source>
</reference>
<dbReference type="Proteomes" id="UP000292702">
    <property type="component" value="Unassembled WGS sequence"/>
</dbReference>
<sequence>MTIIVHNERVFTSPNVTYPPTNFEDGSKLMPARLSLPELRWPRSAYPEYPQLAFCLARPDWSGPLLDRLDLTYGTAPVEKINGSYHMKVSLQQSWISLESALLWMGRTLLLDARAQNRALLGLDFVEFRLPSTYGYGSAYDNDHDCRRSIVRSRNAFIPLMALCSYAIAVYHADGGLSWRHSFPDWAQALVARGAGHDWVSDILSSQLADFSWEGHRVGVVIDPRQRQLWWNHVAVFIKAKVPLWVYWGKVGELHAGLQCPPAIASWQPSNEAIQRTVLRGSSRREPPIQDHSGQLPGEDIADFLCRRERENSGITDSDGERVVRIQRTAHSEKHLPPGNSSSAALVFEWLPCEYPEWPYYLVRTRVPRSMVQTVWCGYASSQMRYDAYHNEWDLCEALDASATREDEGEGEYHGEFTGGLDVQPSVCQDATRLAPARHRRDDDGHFKAWTYAENVFGALYQRMGLLATEDSDMQHWASTNRTDKQLAKLLGVVTEALPVDIAKDASLEPLVVIQPSEKAKKVLCAFANALLLADSTFKKSREVLCDIAGPPRAEETVIAKDIWDLNPEDSRTLRKTEAVVIEVEEVAVEGNVPLADDVSTSTTRRYVVGVRSSAPSDAESGGLRLVVEDPSVAVQLLRVKGLGRNIQEIGAFLADNVGAPFRVRDKTRIPSPYLCRPATPLLGWVKEGFRFNEGNYEHYEHVRNRALQRGLSSLALRAGGIIWRLAKEMESVSGEMRWYDDMEEGEHLTEEEEDMICGMYKVYTGRGGMQTEDASWWPKQSVWLKGGLSAGQWTDDCETWFRTWRHQIVHGRGQPKNANTWKKALKYYKKDTEVLRERVRTAAKRYLDAEGTPTAVC</sequence>
<dbReference type="OrthoDB" id="2804094at2759"/>